<reference evidence="7 8" key="1">
    <citation type="submission" date="2020-08" db="EMBL/GenBank/DDBJ databases">
        <title>Plant Genome Project.</title>
        <authorList>
            <person name="Zhang R.-G."/>
        </authorList>
    </citation>
    <scope>NUCLEOTIDE SEQUENCE [LARGE SCALE GENOMIC DNA]</scope>
    <source>
        <strain evidence="7">WSP0</strain>
        <tissue evidence="7">Leaf</tissue>
    </source>
</reference>
<dbReference type="PANTHER" id="PTHR31394">
    <property type="entry name" value="TRANSMEMBRANE PROTEIN 199"/>
    <property type="match status" value="1"/>
</dbReference>
<dbReference type="EMBL" id="JACTNZ010000006">
    <property type="protein sequence ID" value="KAG5543063.1"/>
    <property type="molecule type" value="Genomic_DNA"/>
</dbReference>
<evidence type="ECO:0000256" key="6">
    <source>
        <dbReference type="SAM" id="MobiDB-lite"/>
    </source>
</evidence>
<dbReference type="SUPFAM" id="SSF52058">
    <property type="entry name" value="L domain-like"/>
    <property type="match status" value="1"/>
</dbReference>
<proteinExistence type="predicted"/>
<evidence type="ECO:0000313" key="8">
    <source>
        <dbReference type="Proteomes" id="UP000823749"/>
    </source>
</evidence>
<keyword evidence="5" id="KW-0472">Membrane</keyword>
<keyword evidence="2" id="KW-0812">Transmembrane</keyword>
<comment type="subcellular location">
    <subcellularLocation>
        <location evidence="1">Endoplasmic reticulum membrane</location>
        <topology evidence="1">Multi-pass membrane protein</topology>
    </subcellularLocation>
</comment>
<name>A0AAV6JRZ2_9ERIC</name>
<accession>A0AAV6JRZ2</accession>
<dbReference type="PANTHER" id="PTHR31394:SF1">
    <property type="entry name" value="TRANSMEMBRANE PROTEIN 199"/>
    <property type="match status" value="1"/>
</dbReference>
<dbReference type="AlphaFoldDB" id="A0AAV6JRZ2"/>
<dbReference type="InterPro" id="IPR032675">
    <property type="entry name" value="LRR_dom_sf"/>
</dbReference>
<comment type="caution">
    <text evidence="7">The sequence shown here is derived from an EMBL/GenBank/DDBJ whole genome shotgun (WGS) entry which is preliminary data.</text>
</comment>
<evidence type="ECO:0000256" key="1">
    <source>
        <dbReference type="ARBA" id="ARBA00004477"/>
    </source>
</evidence>
<keyword evidence="3" id="KW-0256">Endoplasmic reticulum</keyword>
<gene>
    <name evidence="7" type="ORF">RHGRI_015974</name>
</gene>
<keyword evidence="4" id="KW-1133">Transmembrane helix</keyword>
<dbReference type="Proteomes" id="UP000823749">
    <property type="component" value="Chromosome 6"/>
</dbReference>
<dbReference type="GO" id="GO:0070072">
    <property type="term" value="P:vacuolar proton-transporting V-type ATPase complex assembly"/>
    <property type="evidence" value="ECO:0007669"/>
    <property type="project" value="InterPro"/>
</dbReference>
<evidence type="ECO:0000256" key="2">
    <source>
        <dbReference type="ARBA" id="ARBA00022692"/>
    </source>
</evidence>
<evidence type="ECO:0000256" key="4">
    <source>
        <dbReference type="ARBA" id="ARBA00022989"/>
    </source>
</evidence>
<dbReference type="Gene3D" id="3.80.10.10">
    <property type="entry name" value="Ribonuclease Inhibitor"/>
    <property type="match status" value="1"/>
</dbReference>
<evidence type="ECO:0000256" key="3">
    <source>
        <dbReference type="ARBA" id="ARBA00022824"/>
    </source>
</evidence>
<evidence type="ECO:0000313" key="7">
    <source>
        <dbReference type="EMBL" id="KAG5543063.1"/>
    </source>
</evidence>
<feature type="region of interest" description="Disordered" evidence="6">
    <location>
        <begin position="1"/>
        <end position="22"/>
    </location>
</feature>
<evidence type="ECO:0000256" key="5">
    <source>
        <dbReference type="ARBA" id="ARBA00023136"/>
    </source>
</evidence>
<organism evidence="7 8">
    <name type="scientific">Rhododendron griersonianum</name>
    <dbReference type="NCBI Taxonomy" id="479676"/>
    <lineage>
        <taxon>Eukaryota</taxon>
        <taxon>Viridiplantae</taxon>
        <taxon>Streptophyta</taxon>
        <taxon>Embryophyta</taxon>
        <taxon>Tracheophyta</taxon>
        <taxon>Spermatophyta</taxon>
        <taxon>Magnoliopsida</taxon>
        <taxon>eudicotyledons</taxon>
        <taxon>Gunneridae</taxon>
        <taxon>Pentapetalae</taxon>
        <taxon>asterids</taxon>
        <taxon>Ericales</taxon>
        <taxon>Ericaceae</taxon>
        <taxon>Ericoideae</taxon>
        <taxon>Rhodoreae</taxon>
        <taxon>Rhododendron</taxon>
    </lineage>
</organism>
<protein>
    <submittedName>
        <fullName evidence="7">Uncharacterized protein</fullName>
    </submittedName>
</protein>
<dbReference type="GO" id="GO:0005789">
    <property type="term" value="C:endoplasmic reticulum membrane"/>
    <property type="evidence" value="ECO:0007669"/>
    <property type="project" value="UniProtKB-SubCell"/>
</dbReference>
<keyword evidence="8" id="KW-1185">Reference proteome</keyword>
<dbReference type="InterPro" id="IPR021013">
    <property type="entry name" value="ATPase_Vma12"/>
</dbReference>
<sequence length="438" mass="48268">MLCGIDTKAVEEEEEEEEEKGRARWLGECEHPRVSEGRRRRLSHALPPPLILPQADDLSTPSICLLLLSPFTKILICVAEPPDLSICVPLVCSPSFCMFLFVVDLCFVIPPSFCVSLSSLIAVYAVVLCASLFLTSASSDPLLPQDLCQSAADLSSHSSVPYKPLLRLLSGSDFIFTCPKPREKSEELKVRLRKLEELAERKEYEELVKDITQSKGTDELFSSYNDQLGFAISSALFDYGRELWCQISMLVCLATFLIFSNNESFDPYQCKAEIAREANAFIDLPADAFIWIGSVLGFGGQGWVSSYGSLFREGGSRGEGGFGDLQENNLTGQISDEIGNCVSLILLLGLSTNLLHGGIPFSISKLKQLELLNLKNNQLTCPIPSTLTQIANLKTPGNQCVRLLITRLLFGPSEDEQFESDEAQVVKEIAALEPQVRP</sequence>